<dbReference type="Pfam" id="PF13548">
    <property type="entry name" value="DUF4126"/>
    <property type="match status" value="1"/>
</dbReference>
<name>A0A517YB88_9BACT</name>
<protein>
    <recommendedName>
        <fullName evidence="2">DUF4126 domain-containing protein</fullName>
    </recommendedName>
</protein>
<keyword evidence="1" id="KW-1133">Transmembrane helix</keyword>
<dbReference type="Proteomes" id="UP000315017">
    <property type="component" value="Chromosome"/>
</dbReference>
<dbReference type="AlphaFoldDB" id="A0A517YB88"/>
<dbReference type="KEGG" id="aagg:ETAA8_26110"/>
<gene>
    <name evidence="3" type="ORF">ETAA8_26110</name>
</gene>
<feature type="transmembrane region" description="Helical" evidence="1">
    <location>
        <begin position="101"/>
        <end position="125"/>
    </location>
</feature>
<dbReference type="InterPro" id="IPR025196">
    <property type="entry name" value="DUF4126"/>
</dbReference>
<accession>A0A517YB88</accession>
<feature type="transmembrane region" description="Helical" evidence="1">
    <location>
        <begin position="78"/>
        <end position="95"/>
    </location>
</feature>
<dbReference type="EMBL" id="CP036274">
    <property type="protein sequence ID" value="QDU27523.1"/>
    <property type="molecule type" value="Genomic_DNA"/>
</dbReference>
<dbReference type="OrthoDB" id="288613at2"/>
<evidence type="ECO:0000313" key="4">
    <source>
        <dbReference type="Proteomes" id="UP000315017"/>
    </source>
</evidence>
<organism evidence="3 4">
    <name type="scientific">Anatilimnocola aggregata</name>
    <dbReference type="NCBI Taxonomy" id="2528021"/>
    <lineage>
        <taxon>Bacteria</taxon>
        <taxon>Pseudomonadati</taxon>
        <taxon>Planctomycetota</taxon>
        <taxon>Planctomycetia</taxon>
        <taxon>Pirellulales</taxon>
        <taxon>Pirellulaceae</taxon>
        <taxon>Anatilimnocola</taxon>
    </lineage>
</organism>
<evidence type="ECO:0000256" key="1">
    <source>
        <dbReference type="SAM" id="Phobius"/>
    </source>
</evidence>
<keyword evidence="4" id="KW-1185">Reference proteome</keyword>
<evidence type="ECO:0000313" key="3">
    <source>
        <dbReference type="EMBL" id="QDU27523.1"/>
    </source>
</evidence>
<feature type="transmembrane region" description="Helical" evidence="1">
    <location>
        <begin position="50"/>
        <end position="71"/>
    </location>
</feature>
<feature type="domain" description="DUF4126" evidence="2">
    <location>
        <begin position="7"/>
        <end position="178"/>
    </location>
</feature>
<proteinExistence type="predicted"/>
<keyword evidence="1" id="KW-0812">Transmembrane</keyword>
<feature type="transmembrane region" description="Helical" evidence="1">
    <location>
        <begin position="146"/>
        <end position="179"/>
    </location>
</feature>
<sequence>MEFALSICLGIGLAAACGFRVFVPMLGLSLAAQADQLQLGAGFEWLDSPVALACFAVATVLEIGAFYIPWLDNLLDTIATPAAVVAGTILTASVVTDMSPLMRWTVAIIAGGGAAGMVQTGTVLLRGTSTATTGGTGNFIISTFELISALVATILAIMLPILAAVLVVAIVGFVFYWLATRQQANATPEKCSPTKQPLA</sequence>
<keyword evidence="1" id="KW-0472">Membrane</keyword>
<reference evidence="3 4" key="1">
    <citation type="submission" date="2019-02" db="EMBL/GenBank/DDBJ databases">
        <title>Deep-cultivation of Planctomycetes and their phenomic and genomic characterization uncovers novel biology.</title>
        <authorList>
            <person name="Wiegand S."/>
            <person name="Jogler M."/>
            <person name="Boedeker C."/>
            <person name="Pinto D."/>
            <person name="Vollmers J."/>
            <person name="Rivas-Marin E."/>
            <person name="Kohn T."/>
            <person name="Peeters S.H."/>
            <person name="Heuer A."/>
            <person name="Rast P."/>
            <person name="Oberbeckmann S."/>
            <person name="Bunk B."/>
            <person name="Jeske O."/>
            <person name="Meyerdierks A."/>
            <person name="Storesund J.E."/>
            <person name="Kallscheuer N."/>
            <person name="Luecker S."/>
            <person name="Lage O.M."/>
            <person name="Pohl T."/>
            <person name="Merkel B.J."/>
            <person name="Hornburger P."/>
            <person name="Mueller R.-W."/>
            <person name="Bruemmer F."/>
            <person name="Labrenz M."/>
            <person name="Spormann A.M."/>
            <person name="Op den Camp H."/>
            <person name="Overmann J."/>
            <person name="Amann R."/>
            <person name="Jetten M.S.M."/>
            <person name="Mascher T."/>
            <person name="Medema M.H."/>
            <person name="Devos D.P."/>
            <person name="Kaster A.-K."/>
            <person name="Ovreas L."/>
            <person name="Rohde M."/>
            <person name="Galperin M.Y."/>
            <person name="Jogler C."/>
        </authorList>
    </citation>
    <scope>NUCLEOTIDE SEQUENCE [LARGE SCALE GENOMIC DNA]</scope>
    <source>
        <strain evidence="3 4">ETA_A8</strain>
    </source>
</reference>
<evidence type="ECO:0000259" key="2">
    <source>
        <dbReference type="Pfam" id="PF13548"/>
    </source>
</evidence>
<dbReference type="RefSeq" id="WP_145088416.1">
    <property type="nucleotide sequence ID" value="NZ_CP036274.1"/>
</dbReference>